<evidence type="ECO:0000313" key="2">
    <source>
        <dbReference type="Proteomes" id="UP001060085"/>
    </source>
</evidence>
<keyword evidence="2" id="KW-1185">Reference proteome</keyword>
<organism evidence="1 2">
    <name type="scientific">Catharanthus roseus</name>
    <name type="common">Madagascar periwinkle</name>
    <name type="synonym">Vinca rosea</name>
    <dbReference type="NCBI Taxonomy" id="4058"/>
    <lineage>
        <taxon>Eukaryota</taxon>
        <taxon>Viridiplantae</taxon>
        <taxon>Streptophyta</taxon>
        <taxon>Embryophyta</taxon>
        <taxon>Tracheophyta</taxon>
        <taxon>Spermatophyta</taxon>
        <taxon>Magnoliopsida</taxon>
        <taxon>eudicotyledons</taxon>
        <taxon>Gunneridae</taxon>
        <taxon>Pentapetalae</taxon>
        <taxon>asterids</taxon>
        <taxon>lamiids</taxon>
        <taxon>Gentianales</taxon>
        <taxon>Apocynaceae</taxon>
        <taxon>Rauvolfioideae</taxon>
        <taxon>Vinceae</taxon>
        <taxon>Catharanthinae</taxon>
        <taxon>Catharanthus</taxon>
    </lineage>
</organism>
<dbReference type="Proteomes" id="UP001060085">
    <property type="component" value="Linkage Group LG02"/>
</dbReference>
<gene>
    <name evidence="1" type="ORF">M9H77_08547</name>
</gene>
<comment type="caution">
    <text evidence="1">The sequence shown here is derived from an EMBL/GenBank/DDBJ whole genome shotgun (WGS) entry which is preliminary data.</text>
</comment>
<protein>
    <submittedName>
        <fullName evidence="1">Uncharacterized protein</fullName>
    </submittedName>
</protein>
<accession>A0ACC0BYA3</accession>
<evidence type="ECO:0000313" key="1">
    <source>
        <dbReference type="EMBL" id="KAI5677597.1"/>
    </source>
</evidence>
<sequence>MRSVNKLRNRMLIKSGRLPDITMLRVDPKKLDPTWEGPYRVIKVNEGLVLLPKNQKAKKGPCNQTLNRALYGIFITFELSMLASGQTAPVSPVRTLVTSSNQLLPPGYASTDKISVLKFSTIGREKDREFTGLIIGVTGVPDDVAVFEDPGEEYLVLAKGERVRSSSPRARDLLGLTEYEYVMEKLDLQRKAQRNCGEKIAKLGGKISNSPVALMSHLPHHFAVITHKWKLSRVNQCKLSLHTAQLNSFNSSRLPLVMLDLESLRVFNTIEPHHNFYP</sequence>
<dbReference type="EMBL" id="CM044702">
    <property type="protein sequence ID" value="KAI5677597.1"/>
    <property type="molecule type" value="Genomic_DNA"/>
</dbReference>
<name>A0ACC0BYA3_CATRO</name>
<proteinExistence type="predicted"/>
<reference evidence="2" key="1">
    <citation type="journal article" date="2023" name="Nat. Plants">
        <title>Single-cell RNA sequencing provides a high-resolution roadmap for understanding the multicellular compartmentation of specialized metabolism.</title>
        <authorList>
            <person name="Sun S."/>
            <person name="Shen X."/>
            <person name="Li Y."/>
            <person name="Li Y."/>
            <person name="Wang S."/>
            <person name="Li R."/>
            <person name="Zhang H."/>
            <person name="Shen G."/>
            <person name="Guo B."/>
            <person name="Wei J."/>
            <person name="Xu J."/>
            <person name="St-Pierre B."/>
            <person name="Chen S."/>
            <person name="Sun C."/>
        </authorList>
    </citation>
    <scope>NUCLEOTIDE SEQUENCE [LARGE SCALE GENOMIC DNA]</scope>
</reference>